<name>A0A396K161_MEDTR</name>
<proteinExistence type="predicted"/>
<protein>
    <recommendedName>
        <fullName evidence="3">Transmembrane protein</fullName>
    </recommendedName>
</protein>
<keyword evidence="1" id="KW-1133">Transmembrane helix</keyword>
<evidence type="ECO:0000313" key="2">
    <source>
        <dbReference type="EMBL" id="RHN81765.1"/>
    </source>
</evidence>
<sequence length="80" mass="9536">MQSDGFRNCSTLFIKSLLLFFLFLFLFFQFRYDGSRSSQSLFQPSLFLFSLFETIQLIFHLLLLCLSRMLLPFITCHVIH</sequence>
<dbReference type="Gramene" id="rna5852">
    <property type="protein sequence ID" value="RHN81765.1"/>
    <property type="gene ID" value="gene5852"/>
</dbReference>
<organism evidence="2">
    <name type="scientific">Medicago truncatula</name>
    <name type="common">Barrel medic</name>
    <name type="synonym">Medicago tribuloides</name>
    <dbReference type="NCBI Taxonomy" id="3880"/>
    <lineage>
        <taxon>Eukaryota</taxon>
        <taxon>Viridiplantae</taxon>
        <taxon>Streptophyta</taxon>
        <taxon>Embryophyta</taxon>
        <taxon>Tracheophyta</taxon>
        <taxon>Spermatophyta</taxon>
        <taxon>Magnoliopsida</taxon>
        <taxon>eudicotyledons</taxon>
        <taxon>Gunneridae</taxon>
        <taxon>Pentapetalae</taxon>
        <taxon>rosids</taxon>
        <taxon>fabids</taxon>
        <taxon>Fabales</taxon>
        <taxon>Fabaceae</taxon>
        <taxon>Papilionoideae</taxon>
        <taxon>50 kb inversion clade</taxon>
        <taxon>NPAAA clade</taxon>
        <taxon>Hologalegina</taxon>
        <taxon>IRL clade</taxon>
        <taxon>Trifolieae</taxon>
        <taxon>Medicago</taxon>
    </lineage>
</organism>
<feature type="transmembrane region" description="Helical" evidence="1">
    <location>
        <begin position="12"/>
        <end position="32"/>
    </location>
</feature>
<comment type="caution">
    <text evidence="2">The sequence shown here is derived from an EMBL/GenBank/DDBJ whole genome shotgun (WGS) entry which is preliminary data.</text>
</comment>
<gene>
    <name evidence="2" type="ORF">MtrunA17_Chr1g0202681</name>
</gene>
<keyword evidence="1" id="KW-0812">Transmembrane</keyword>
<keyword evidence="1" id="KW-0472">Membrane</keyword>
<evidence type="ECO:0000256" key="1">
    <source>
        <dbReference type="SAM" id="Phobius"/>
    </source>
</evidence>
<dbReference type="AlphaFoldDB" id="A0A396K161"/>
<feature type="transmembrane region" description="Helical" evidence="1">
    <location>
        <begin position="44"/>
        <end position="66"/>
    </location>
</feature>
<evidence type="ECO:0008006" key="3">
    <source>
        <dbReference type="Google" id="ProtNLM"/>
    </source>
</evidence>
<accession>A0A396K161</accession>
<reference evidence="2" key="1">
    <citation type="journal article" date="2018" name="Nat. Plants">
        <title>Whole-genome landscape of Medicago truncatula symbiotic genes.</title>
        <authorList>
            <person name="Pecrix Y."/>
            <person name="Gamas P."/>
            <person name="Carrere S."/>
        </authorList>
    </citation>
    <scope>NUCLEOTIDE SEQUENCE</scope>
    <source>
        <tissue evidence="2">Leaves</tissue>
    </source>
</reference>
<dbReference type="Proteomes" id="UP000265566">
    <property type="component" value="Chromosome 1"/>
</dbReference>
<dbReference type="EMBL" id="PSQE01000001">
    <property type="protein sequence ID" value="RHN81765.1"/>
    <property type="molecule type" value="Genomic_DNA"/>
</dbReference>